<dbReference type="GO" id="GO:0005524">
    <property type="term" value="F:ATP binding"/>
    <property type="evidence" value="ECO:0007669"/>
    <property type="project" value="UniProtKB-UniRule"/>
</dbReference>
<gene>
    <name evidence="3" type="primary">MSS4_1</name>
    <name evidence="3" type="ORF">HK099_003807</name>
</gene>
<organism evidence="3 4">
    <name type="scientific">Clydaea vesicula</name>
    <dbReference type="NCBI Taxonomy" id="447962"/>
    <lineage>
        <taxon>Eukaryota</taxon>
        <taxon>Fungi</taxon>
        <taxon>Fungi incertae sedis</taxon>
        <taxon>Chytridiomycota</taxon>
        <taxon>Chytridiomycota incertae sedis</taxon>
        <taxon>Chytridiomycetes</taxon>
        <taxon>Lobulomycetales</taxon>
        <taxon>Lobulomycetaceae</taxon>
        <taxon>Clydaea</taxon>
    </lineage>
</organism>
<evidence type="ECO:0000256" key="1">
    <source>
        <dbReference type="PROSITE-ProRule" id="PRU00781"/>
    </source>
</evidence>
<dbReference type="PROSITE" id="PS51455">
    <property type="entry name" value="PIPK"/>
    <property type="match status" value="1"/>
</dbReference>
<dbReference type="SUPFAM" id="SSF56104">
    <property type="entry name" value="SAICAR synthase-like"/>
    <property type="match status" value="1"/>
</dbReference>
<dbReference type="PANTHER" id="PTHR23086:SF8">
    <property type="entry name" value="PHOSPHATIDYLINOSITOL 5-PHOSPHATE 4-KINASE, ISOFORM A"/>
    <property type="match status" value="1"/>
</dbReference>
<dbReference type="InterPro" id="IPR002498">
    <property type="entry name" value="PInositol-4-P-4/5-kinase_core"/>
</dbReference>
<dbReference type="Gene3D" id="3.30.810.10">
    <property type="entry name" value="2-Layer Sandwich"/>
    <property type="match status" value="1"/>
</dbReference>
<feature type="domain" description="PIPK" evidence="2">
    <location>
        <begin position="1"/>
        <end position="225"/>
    </location>
</feature>
<sequence length="311" mass="35523">MSNPNKDIHRIYDLKGSSVGRAVSDAEAANPTSVLKDLNWKKNEESLFFGKKKKDLLMAQLEKDVELLRNLRIMDYSLLIGIHDMIKGNKDNIRDNTLAEFQPDDTIFRQRHKRHSLNKKLSVKRSSTHNDISQLAQANLPAETPIEKKDFLFTSDHGGFQASNSNDEDLPILYYLGIIDIFTVYNTKKKVENFFKGLVQSKMEISAVRPDLYAKRFLNFMEEGIKPVERLTNKEENNENSEKPIIVVQESSATLNAVTIEEKVMVKIESKSCSPDDTDMYSGLKIDDMKKIDILERRSSFILSTVDSITV</sequence>
<keyword evidence="4" id="KW-1185">Reference proteome</keyword>
<evidence type="ECO:0000313" key="4">
    <source>
        <dbReference type="Proteomes" id="UP001211065"/>
    </source>
</evidence>
<dbReference type="EMBL" id="JADGJW010000254">
    <property type="protein sequence ID" value="KAJ3221069.1"/>
    <property type="molecule type" value="Genomic_DNA"/>
</dbReference>
<dbReference type="GO" id="GO:0016308">
    <property type="term" value="F:1-phosphatidylinositol-4-phosphate 5-kinase activity"/>
    <property type="evidence" value="ECO:0007669"/>
    <property type="project" value="TreeGrafter"/>
</dbReference>
<evidence type="ECO:0000259" key="2">
    <source>
        <dbReference type="PROSITE" id="PS51455"/>
    </source>
</evidence>
<reference evidence="3" key="1">
    <citation type="submission" date="2020-05" db="EMBL/GenBank/DDBJ databases">
        <title>Phylogenomic resolution of chytrid fungi.</title>
        <authorList>
            <person name="Stajich J.E."/>
            <person name="Amses K."/>
            <person name="Simmons R."/>
            <person name="Seto K."/>
            <person name="Myers J."/>
            <person name="Bonds A."/>
            <person name="Quandt C.A."/>
            <person name="Barry K."/>
            <person name="Liu P."/>
            <person name="Grigoriev I."/>
            <person name="Longcore J.E."/>
            <person name="James T.Y."/>
        </authorList>
    </citation>
    <scope>NUCLEOTIDE SEQUENCE</scope>
    <source>
        <strain evidence="3">JEL0476</strain>
    </source>
</reference>
<comment type="caution">
    <text evidence="3">The sequence shown here is derived from an EMBL/GenBank/DDBJ whole genome shotgun (WGS) entry which is preliminary data.</text>
</comment>
<accession>A0AAD5XW12</accession>
<proteinExistence type="predicted"/>
<keyword evidence="1" id="KW-0547">Nucleotide-binding</keyword>
<dbReference type="Proteomes" id="UP001211065">
    <property type="component" value="Unassembled WGS sequence"/>
</dbReference>
<protein>
    <submittedName>
        <fullName evidence="3">Phosphatidylinositol-4-phosphate 5-kinase</fullName>
    </submittedName>
</protein>
<keyword evidence="1" id="KW-0808">Transferase</keyword>
<dbReference type="GO" id="GO:0046854">
    <property type="term" value="P:phosphatidylinositol phosphate biosynthetic process"/>
    <property type="evidence" value="ECO:0007669"/>
    <property type="project" value="TreeGrafter"/>
</dbReference>
<evidence type="ECO:0000313" key="3">
    <source>
        <dbReference type="EMBL" id="KAJ3221069.1"/>
    </source>
</evidence>
<dbReference type="InterPro" id="IPR023610">
    <property type="entry name" value="PInositol-4/5-P-5/4-kinase"/>
</dbReference>
<dbReference type="Pfam" id="PF01504">
    <property type="entry name" value="PIP5K"/>
    <property type="match status" value="1"/>
</dbReference>
<name>A0AAD5XW12_9FUNG</name>
<dbReference type="InterPro" id="IPR027483">
    <property type="entry name" value="PInositol-4-P-4/5-kinase_C_sf"/>
</dbReference>
<dbReference type="PANTHER" id="PTHR23086">
    <property type="entry name" value="PHOSPHATIDYLINOSITOL-4-PHOSPHATE 5-KINASE"/>
    <property type="match status" value="1"/>
</dbReference>
<dbReference type="SMART" id="SM00330">
    <property type="entry name" value="PIPKc"/>
    <property type="match status" value="1"/>
</dbReference>
<dbReference type="AlphaFoldDB" id="A0AAD5XW12"/>
<keyword evidence="1" id="KW-0067">ATP-binding</keyword>
<dbReference type="GO" id="GO:0005886">
    <property type="term" value="C:plasma membrane"/>
    <property type="evidence" value="ECO:0007669"/>
    <property type="project" value="TreeGrafter"/>
</dbReference>
<keyword evidence="1" id="KW-0418">Kinase</keyword>